<evidence type="ECO:0000256" key="8">
    <source>
        <dbReference type="ARBA" id="ARBA00038423"/>
    </source>
</evidence>
<dbReference type="OrthoDB" id="951172at2759"/>
<evidence type="ECO:0000313" key="13">
    <source>
        <dbReference type="Proteomes" id="UP000014254"/>
    </source>
</evidence>
<name>S2JJ05_MUCC1</name>
<dbReference type="Pfam" id="PF13513">
    <property type="entry name" value="HEAT_EZ"/>
    <property type="match status" value="1"/>
</dbReference>
<dbReference type="PANTHER" id="PTHR10527">
    <property type="entry name" value="IMPORTIN BETA"/>
    <property type="match status" value="1"/>
</dbReference>
<dbReference type="STRING" id="1220926.S2JJ05"/>
<evidence type="ECO:0000259" key="10">
    <source>
        <dbReference type="Pfam" id="PF03810"/>
    </source>
</evidence>
<evidence type="ECO:0000313" key="12">
    <source>
        <dbReference type="EMBL" id="EPB90301.1"/>
    </source>
</evidence>
<dbReference type="OMA" id="PFTEPVF"/>
<dbReference type="VEuPathDB" id="FungiDB:HMPREF1544_02826"/>
<evidence type="ECO:0000256" key="1">
    <source>
        <dbReference type="ARBA" id="ARBA00004123"/>
    </source>
</evidence>
<dbReference type="GO" id="GO:0031981">
    <property type="term" value="C:nuclear lumen"/>
    <property type="evidence" value="ECO:0007669"/>
    <property type="project" value="UniProtKB-ARBA"/>
</dbReference>
<dbReference type="InParanoid" id="S2JJ05"/>
<feature type="compositionally biased region" description="Acidic residues" evidence="9">
    <location>
        <begin position="365"/>
        <end position="381"/>
    </location>
</feature>
<dbReference type="AlphaFoldDB" id="S2JJ05"/>
<dbReference type="FunFam" id="1.25.10.10:FF:000028">
    <property type="entry name" value="Transportin-1 isoform 1"/>
    <property type="match status" value="1"/>
</dbReference>
<dbReference type="InterPro" id="IPR011989">
    <property type="entry name" value="ARM-like"/>
</dbReference>
<evidence type="ECO:0000256" key="2">
    <source>
        <dbReference type="ARBA" id="ARBA00004496"/>
    </source>
</evidence>
<dbReference type="EMBL" id="KE123922">
    <property type="protein sequence ID" value="EPB90301.1"/>
    <property type="molecule type" value="Genomic_DNA"/>
</dbReference>
<keyword evidence="5" id="KW-0677">Repeat</keyword>
<keyword evidence="7" id="KW-0539">Nucleus</keyword>
<comment type="similarity">
    <text evidence="8">Belongs to the importin beta family. Importin beta-2 subfamily.</text>
</comment>
<evidence type="ECO:0000259" key="11">
    <source>
        <dbReference type="Pfam" id="PF25574"/>
    </source>
</evidence>
<feature type="compositionally biased region" description="Low complexity" evidence="9">
    <location>
        <begin position="353"/>
        <end position="364"/>
    </location>
</feature>
<evidence type="ECO:0000256" key="6">
    <source>
        <dbReference type="ARBA" id="ARBA00022927"/>
    </source>
</evidence>
<reference evidence="13" key="1">
    <citation type="submission" date="2013-05" db="EMBL/GenBank/DDBJ databases">
        <title>The Genome sequence of Mucor circinelloides f. circinelloides 1006PhL.</title>
        <authorList>
            <consortium name="The Broad Institute Genomics Platform"/>
            <person name="Cuomo C."/>
            <person name="Earl A."/>
            <person name="Findley K."/>
            <person name="Lee S.C."/>
            <person name="Walker B."/>
            <person name="Young S."/>
            <person name="Zeng Q."/>
            <person name="Gargeya S."/>
            <person name="Fitzgerald M."/>
            <person name="Haas B."/>
            <person name="Abouelleil A."/>
            <person name="Allen A.W."/>
            <person name="Alvarado L."/>
            <person name="Arachchi H.M."/>
            <person name="Berlin A.M."/>
            <person name="Chapman S.B."/>
            <person name="Gainer-Dewar J."/>
            <person name="Goldberg J."/>
            <person name="Griggs A."/>
            <person name="Gujja S."/>
            <person name="Hansen M."/>
            <person name="Howarth C."/>
            <person name="Imamovic A."/>
            <person name="Ireland A."/>
            <person name="Larimer J."/>
            <person name="McCowan C."/>
            <person name="Murphy C."/>
            <person name="Pearson M."/>
            <person name="Poon T.W."/>
            <person name="Priest M."/>
            <person name="Roberts A."/>
            <person name="Saif S."/>
            <person name="Shea T."/>
            <person name="Sisk P."/>
            <person name="Sykes S."/>
            <person name="Wortman J."/>
            <person name="Nusbaum C."/>
            <person name="Birren B."/>
        </authorList>
    </citation>
    <scope>NUCLEOTIDE SEQUENCE [LARGE SCALE GENOMIC DNA]</scope>
    <source>
        <strain evidence="13">1006PhL</strain>
    </source>
</reference>
<comment type="subcellular location">
    <subcellularLocation>
        <location evidence="2">Cytoplasm</location>
    </subcellularLocation>
    <subcellularLocation>
        <location evidence="1">Nucleus</location>
    </subcellularLocation>
</comment>
<dbReference type="SUPFAM" id="SSF48371">
    <property type="entry name" value="ARM repeat"/>
    <property type="match status" value="1"/>
</dbReference>
<feature type="domain" description="Importin subunit beta-1/Transportin-1-like TPR repeats" evidence="11">
    <location>
        <begin position="512"/>
        <end position="718"/>
    </location>
</feature>
<organism evidence="12 13">
    <name type="scientific">Mucor circinelloides f. circinelloides (strain 1006PhL)</name>
    <name type="common">Mucormycosis agent</name>
    <name type="synonym">Calyptromyces circinelloides</name>
    <dbReference type="NCBI Taxonomy" id="1220926"/>
    <lineage>
        <taxon>Eukaryota</taxon>
        <taxon>Fungi</taxon>
        <taxon>Fungi incertae sedis</taxon>
        <taxon>Mucoromycota</taxon>
        <taxon>Mucoromycotina</taxon>
        <taxon>Mucoromycetes</taxon>
        <taxon>Mucorales</taxon>
        <taxon>Mucorineae</taxon>
        <taxon>Mucoraceae</taxon>
        <taxon>Mucor</taxon>
    </lineage>
</organism>
<dbReference type="InterPro" id="IPR001494">
    <property type="entry name" value="Importin-beta_N"/>
</dbReference>
<accession>S2JJ05</accession>
<dbReference type="InterPro" id="IPR058584">
    <property type="entry name" value="IMB1_TNPO1-like_TPR"/>
</dbReference>
<dbReference type="Proteomes" id="UP000014254">
    <property type="component" value="Unassembled WGS sequence"/>
</dbReference>
<dbReference type="eggNOG" id="KOG2023">
    <property type="taxonomic scope" value="Eukaryota"/>
</dbReference>
<dbReference type="Pfam" id="PF03810">
    <property type="entry name" value="IBN_N"/>
    <property type="match status" value="1"/>
</dbReference>
<gene>
    <name evidence="12" type="ORF">HMPREF1544_02826</name>
</gene>
<evidence type="ECO:0000256" key="4">
    <source>
        <dbReference type="ARBA" id="ARBA00022490"/>
    </source>
</evidence>
<feature type="region of interest" description="Disordered" evidence="9">
    <location>
        <begin position="353"/>
        <end position="381"/>
    </location>
</feature>
<dbReference type="Gene3D" id="1.25.10.10">
    <property type="entry name" value="Leucine-rich Repeat Variant"/>
    <property type="match status" value="2"/>
</dbReference>
<keyword evidence="4" id="KW-0963">Cytoplasm</keyword>
<dbReference type="GO" id="GO:0005737">
    <property type="term" value="C:cytoplasm"/>
    <property type="evidence" value="ECO:0007669"/>
    <property type="project" value="UniProtKB-SubCell"/>
</dbReference>
<dbReference type="Pfam" id="PF25574">
    <property type="entry name" value="TPR_IMB1"/>
    <property type="match status" value="1"/>
</dbReference>
<dbReference type="GO" id="GO:0006606">
    <property type="term" value="P:protein import into nucleus"/>
    <property type="evidence" value="ECO:0007669"/>
    <property type="project" value="InterPro"/>
</dbReference>
<dbReference type="GO" id="GO:0031267">
    <property type="term" value="F:small GTPase binding"/>
    <property type="evidence" value="ECO:0007669"/>
    <property type="project" value="InterPro"/>
</dbReference>
<evidence type="ECO:0000256" key="5">
    <source>
        <dbReference type="ARBA" id="ARBA00022737"/>
    </source>
</evidence>
<protein>
    <submittedName>
        <fullName evidence="12">Uncharacterized protein</fullName>
    </submittedName>
</protein>
<dbReference type="InterPro" id="IPR016024">
    <property type="entry name" value="ARM-type_fold"/>
</dbReference>
<evidence type="ECO:0000256" key="3">
    <source>
        <dbReference type="ARBA" id="ARBA00022448"/>
    </source>
</evidence>
<evidence type="ECO:0000256" key="9">
    <source>
        <dbReference type="SAM" id="MobiDB-lite"/>
    </source>
</evidence>
<evidence type="ECO:0000256" key="7">
    <source>
        <dbReference type="ARBA" id="ARBA00023242"/>
    </source>
</evidence>
<proteinExistence type="inferred from homology"/>
<keyword evidence="6" id="KW-0653">Protein transport</keyword>
<keyword evidence="13" id="KW-1185">Reference proteome</keyword>
<feature type="domain" description="Importin N-terminal" evidence="10">
    <location>
        <begin position="32"/>
        <end position="94"/>
    </location>
</feature>
<sequence length="912" mass="103508">MNWQPEQHGLNELLNLLQDAIHPNNRGQLLVQERLASFNAIPEYNSYLIHILALMNDQDNYIRAIAGLTLKNNILNSFNSTPLFVLDHVKSVCVRSLEFPDPDATIRRTIGSVITAIVVRGQIMNWPSIMRILVNKFDSSNPLSIEMALDTLQMICEDNALDVNEAIDTEANKPVLDYMIPKLIPFNNHANVRFRVTSIKAISHFIQLKSTSLLANMENYLQSLFNIASDETTEVRQELCRSFVMLLDNFTESLLPYLDQLIEYMIFCNQSENTKVALEACEFWHQFARLEDIHDYLLPFLPRVVPVILNSLIYTDEDLMMLGGGDDDNDPNPQDLQPRFASRYKSSYYNRYRQQHNSSGGSSSSEDEDEEDEEDEDPEDDEFFSEWTLRKFSATSLDALTSSFKSQMTNILLPLLNHALFSDDWRVVESGILALGAAAEGGIDDIAPHLPELIPFLVTNLSNTNAHVRCISCWTVSRFSGWIVAQCTNSEQGRTQFYEPVLRELLRRILDRSRRVQEAACSAFSTLEESASKQELLPYLAVILNHLTRALRLYRNRNLRLLYDTIGTLAESVGSSLNEPNFIAVLMPPLISRWNGLADTDSDLFPLLACLTDIATSLGSGFLPFTEPVFTRCVMLISTTLQSTIQNDEFDEFDDLDDEFIVIPLDLLSGVVQGLGEKVEPFIKQSTILPLLAVCAHYDSRYEILSPTYALIGDIAKACFTTLPPYLENMMPELIRQLENDDPAFKSVRNNAIWAVGEISIRWERENMEKYVEPVLQALIPLIHPQSQTVDLQENAVNTIGRLGINNTEQVAHFLPQFCRAWLYRSKGMRENDEKDSAFQGFCKMVCLFPQALNEVAIRTLFDTIGQWQSPSDQLKILFDEVTVGYHGLLTLDQWNQVASGLSLLTKDEPER</sequence>
<dbReference type="InterPro" id="IPR040122">
    <property type="entry name" value="Importin_beta"/>
</dbReference>
<keyword evidence="3" id="KW-0813">Transport</keyword>